<dbReference type="SUPFAM" id="SSF48498">
    <property type="entry name" value="Tetracyclin repressor-like, C-terminal domain"/>
    <property type="match status" value="1"/>
</dbReference>
<evidence type="ECO:0000256" key="2">
    <source>
        <dbReference type="ARBA" id="ARBA00023125"/>
    </source>
</evidence>
<dbReference type="Pfam" id="PF00440">
    <property type="entry name" value="TetR_N"/>
    <property type="match status" value="1"/>
</dbReference>
<comment type="caution">
    <text evidence="5">The sequence shown here is derived from an EMBL/GenBank/DDBJ whole genome shotgun (WGS) entry which is preliminary data.</text>
</comment>
<dbReference type="InterPro" id="IPR050109">
    <property type="entry name" value="HTH-type_TetR-like_transc_reg"/>
</dbReference>
<dbReference type="InterPro" id="IPR036271">
    <property type="entry name" value="Tet_transcr_reg_TetR-rel_C_sf"/>
</dbReference>
<dbReference type="EMBL" id="QWEZ01000001">
    <property type="protein sequence ID" value="RRJ84623.1"/>
    <property type="molecule type" value="Genomic_DNA"/>
</dbReference>
<dbReference type="Gene3D" id="1.10.357.10">
    <property type="entry name" value="Tetracycline Repressor, domain 2"/>
    <property type="match status" value="1"/>
</dbReference>
<dbReference type="GO" id="GO:0003700">
    <property type="term" value="F:DNA-binding transcription factor activity"/>
    <property type="evidence" value="ECO:0007669"/>
    <property type="project" value="TreeGrafter"/>
</dbReference>
<gene>
    <name evidence="5" type="ORF">D0544_05830</name>
</gene>
<evidence type="ECO:0000256" key="3">
    <source>
        <dbReference type="PROSITE-ProRule" id="PRU00335"/>
    </source>
</evidence>
<name>A0A3P3VV50_9GAMM</name>
<dbReference type="PANTHER" id="PTHR30055">
    <property type="entry name" value="HTH-TYPE TRANSCRIPTIONAL REGULATOR RUTR"/>
    <property type="match status" value="1"/>
</dbReference>
<dbReference type="PANTHER" id="PTHR30055:SF183">
    <property type="entry name" value="NUCLEOID OCCLUSION FACTOR SLMA"/>
    <property type="match status" value="1"/>
</dbReference>
<dbReference type="SUPFAM" id="SSF46689">
    <property type="entry name" value="Homeodomain-like"/>
    <property type="match status" value="1"/>
</dbReference>
<dbReference type="InterPro" id="IPR041490">
    <property type="entry name" value="KstR2_TetR_C"/>
</dbReference>
<dbReference type="Pfam" id="PF17932">
    <property type="entry name" value="TetR_C_24"/>
    <property type="match status" value="1"/>
</dbReference>
<feature type="domain" description="HTH tetR-type" evidence="4">
    <location>
        <begin position="31"/>
        <end position="91"/>
    </location>
</feature>
<dbReference type="Proteomes" id="UP000280792">
    <property type="component" value="Unassembled WGS sequence"/>
</dbReference>
<dbReference type="PROSITE" id="PS50977">
    <property type="entry name" value="HTH_TETR_2"/>
    <property type="match status" value="1"/>
</dbReference>
<keyword evidence="1" id="KW-0175">Coiled coil</keyword>
<evidence type="ECO:0000259" key="4">
    <source>
        <dbReference type="PROSITE" id="PS50977"/>
    </source>
</evidence>
<reference evidence="5 6" key="2">
    <citation type="submission" date="2018-12" db="EMBL/GenBank/DDBJ databases">
        <title>Simiduia agarivorans gen. nov., sp. nov., a marine, agarolytic bacterium isolated from shallow coastal water from Keelung, Taiwan.</title>
        <authorList>
            <person name="Shieh W.Y."/>
        </authorList>
    </citation>
    <scope>NUCLEOTIDE SEQUENCE [LARGE SCALE GENOMIC DNA]</scope>
    <source>
        <strain evidence="5 6">GTF-13</strain>
    </source>
</reference>
<proteinExistence type="predicted"/>
<organism evidence="5 6">
    <name type="scientific">Aestuariirhabdus litorea</name>
    <dbReference type="NCBI Taxonomy" id="2528527"/>
    <lineage>
        <taxon>Bacteria</taxon>
        <taxon>Pseudomonadati</taxon>
        <taxon>Pseudomonadota</taxon>
        <taxon>Gammaproteobacteria</taxon>
        <taxon>Oceanospirillales</taxon>
        <taxon>Aestuariirhabdaceae</taxon>
        <taxon>Aestuariirhabdus</taxon>
    </lineage>
</organism>
<accession>A0A3P3VV50</accession>
<feature type="DNA-binding region" description="H-T-H motif" evidence="3">
    <location>
        <begin position="54"/>
        <end position="73"/>
    </location>
</feature>
<keyword evidence="6" id="KW-1185">Reference proteome</keyword>
<dbReference type="GO" id="GO:0000976">
    <property type="term" value="F:transcription cis-regulatory region binding"/>
    <property type="evidence" value="ECO:0007669"/>
    <property type="project" value="TreeGrafter"/>
</dbReference>
<keyword evidence="2 3" id="KW-0238">DNA-binding</keyword>
<reference evidence="5 6" key="1">
    <citation type="submission" date="2018-08" db="EMBL/GenBank/DDBJ databases">
        <authorList>
            <person name="Khan S.A."/>
        </authorList>
    </citation>
    <scope>NUCLEOTIDE SEQUENCE [LARGE SCALE GENOMIC DNA]</scope>
    <source>
        <strain evidence="5 6">GTF-13</strain>
    </source>
</reference>
<dbReference type="PROSITE" id="PS01081">
    <property type="entry name" value="HTH_TETR_1"/>
    <property type="match status" value="1"/>
</dbReference>
<evidence type="ECO:0000256" key="1">
    <source>
        <dbReference type="ARBA" id="ARBA00023054"/>
    </source>
</evidence>
<dbReference type="InterPro" id="IPR009057">
    <property type="entry name" value="Homeodomain-like_sf"/>
</dbReference>
<dbReference type="InterPro" id="IPR023772">
    <property type="entry name" value="DNA-bd_HTH_TetR-type_CS"/>
</dbReference>
<evidence type="ECO:0000313" key="6">
    <source>
        <dbReference type="Proteomes" id="UP000280792"/>
    </source>
</evidence>
<evidence type="ECO:0000313" key="5">
    <source>
        <dbReference type="EMBL" id="RRJ84623.1"/>
    </source>
</evidence>
<sequence>MESPMSSKVIELPSLEALGTRLAAMDTVDPASAKGRLLQTAAHLFHVRGFDRTTVRDLASAVGIQSGSIFHHFKNKDEILEAVMHDTIVFNTRLVIDALRASASLQDQLLALIRCELESINGVTGEAMNVLVFEWRNLPEDKQSRILKLRDIYESLWLGVISEACREGLLRGEPFVIRRLLTGALSWTSTWYRKDGGLSVAQLAEQVLQMVICQPVPRA</sequence>
<protein>
    <submittedName>
        <fullName evidence="5">TetR/AcrR family transcriptional regulator</fullName>
    </submittedName>
</protein>
<dbReference type="PRINTS" id="PR00455">
    <property type="entry name" value="HTHTETR"/>
</dbReference>
<dbReference type="AlphaFoldDB" id="A0A3P3VV50"/>
<dbReference type="InterPro" id="IPR001647">
    <property type="entry name" value="HTH_TetR"/>
</dbReference>